<evidence type="ECO:0000256" key="1">
    <source>
        <dbReference type="SAM" id="MobiDB-lite"/>
    </source>
</evidence>
<gene>
    <name evidence="2" type="ORF">HAX54_031968</name>
</gene>
<organism evidence="2 3">
    <name type="scientific">Datura stramonium</name>
    <name type="common">Jimsonweed</name>
    <name type="synonym">Common thornapple</name>
    <dbReference type="NCBI Taxonomy" id="4076"/>
    <lineage>
        <taxon>Eukaryota</taxon>
        <taxon>Viridiplantae</taxon>
        <taxon>Streptophyta</taxon>
        <taxon>Embryophyta</taxon>
        <taxon>Tracheophyta</taxon>
        <taxon>Spermatophyta</taxon>
        <taxon>Magnoliopsida</taxon>
        <taxon>eudicotyledons</taxon>
        <taxon>Gunneridae</taxon>
        <taxon>Pentapetalae</taxon>
        <taxon>asterids</taxon>
        <taxon>lamiids</taxon>
        <taxon>Solanales</taxon>
        <taxon>Solanaceae</taxon>
        <taxon>Solanoideae</taxon>
        <taxon>Datureae</taxon>
        <taxon>Datura</taxon>
    </lineage>
</organism>
<feature type="compositionally biased region" description="Basic and acidic residues" evidence="1">
    <location>
        <begin position="29"/>
        <end position="38"/>
    </location>
</feature>
<reference evidence="2 3" key="1">
    <citation type="journal article" date="2021" name="BMC Genomics">
        <title>Datura genome reveals duplications of psychoactive alkaloid biosynthetic genes and high mutation rate following tissue culture.</title>
        <authorList>
            <person name="Rajewski A."/>
            <person name="Carter-House D."/>
            <person name="Stajich J."/>
            <person name="Litt A."/>
        </authorList>
    </citation>
    <scope>NUCLEOTIDE SEQUENCE [LARGE SCALE GENOMIC DNA]</scope>
    <source>
        <strain evidence="2">AR-01</strain>
    </source>
</reference>
<dbReference type="Proteomes" id="UP000823775">
    <property type="component" value="Unassembled WGS sequence"/>
</dbReference>
<comment type="caution">
    <text evidence="2">The sequence shown here is derived from an EMBL/GenBank/DDBJ whole genome shotgun (WGS) entry which is preliminary data.</text>
</comment>
<feature type="region of interest" description="Disordered" evidence="1">
    <location>
        <begin position="28"/>
        <end position="54"/>
    </location>
</feature>
<protein>
    <submittedName>
        <fullName evidence="2">Uncharacterized protein</fullName>
    </submittedName>
</protein>
<evidence type="ECO:0000313" key="2">
    <source>
        <dbReference type="EMBL" id="MCD9644010.1"/>
    </source>
</evidence>
<accession>A0ABS8VDI6</accession>
<proteinExistence type="predicted"/>
<name>A0ABS8VDI6_DATST</name>
<dbReference type="EMBL" id="JACEIK010004057">
    <property type="protein sequence ID" value="MCD9644010.1"/>
    <property type="molecule type" value="Genomic_DNA"/>
</dbReference>
<keyword evidence="3" id="KW-1185">Reference proteome</keyword>
<feature type="non-terminal residue" evidence="2">
    <location>
        <position position="101"/>
    </location>
</feature>
<sequence length="101" mass="11682">HMKYDDKSWTICPYLEMSGSCLRRVARVQGDHPDKKGDGGPTDRQVSESPSQWPSLGKIFTPFYLRATMETTNRQAWDVPSLWSSDVHRLKIEDFYMFLPG</sequence>
<feature type="non-terminal residue" evidence="2">
    <location>
        <position position="1"/>
    </location>
</feature>
<evidence type="ECO:0000313" key="3">
    <source>
        <dbReference type="Proteomes" id="UP000823775"/>
    </source>
</evidence>